<name>A0ABV7ZU67_9GAMM</name>
<dbReference type="Gene3D" id="3.20.20.80">
    <property type="entry name" value="Glycosidases"/>
    <property type="match status" value="2"/>
</dbReference>
<reference evidence="4" key="1">
    <citation type="journal article" date="2019" name="Int. J. Syst. Evol. Microbiol.">
        <title>The Global Catalogue of Microorganisms (GCM) 10K type strain sequencing project: providing services to taxonomists for standard genome sequencing and annotation.</title>
        <authorList>
            <consortium name="The Broad Institute Genomics Platform"/>
            <consortium name="The Broad Institute Genome Sequencing Center for Infectious Disease"/>
            <person name="Wu L."/>
            <person name="Ma J."/>
        </authorList>
    </citation>
    <scope>NUCLEOTIDE SEQUENCE [LARGE SCALE GENOMIC DNA]</scope>
    <source>
        <strain evidence="4">IBRC 10765</strain>
    </source>
</reference>
<dbReference type="InterPro" id="IPR006047">
    <property type="entry name" value="GH13_cat_dom"/>
</dbReference>
<dbReference type="Proteomes" id="UP001595617">
    <property type="component" value="Unassembled WGS sequence"/>
</dbReference>
<dbReference type="Gene3D" id="3.90.400.10">
    <property type="entry name" value="Oligo-1,6-glucosidase, Domain 2"/>
    <property type="match status" value="1"/>
</dbReference>
<dbReference type="PANTHER" id="PTHR10357">
    <property type="entry name" value="ALPHA-AMYLASE FAMILY MEMBER"/>
    <property type="match status" value="1"/>
</dbReference>
<dbReference type="InterPro" id="IPR017853">
    <property type="entry name" value="GH"/>
</dbReference>
<evidence type="ECO:0000259" key="2">
    <source>
        <dbReference type="SMART" id="SM00642"/>
    </source>
</evidence>
<proteinExistence type="inferred from homology"/>
<evidence type="ECO:0000256" key="1">
    <source>
        <dbReference type="ARBA" id="ARBA00008061"/>
    </source>
</evidence>
<accession>A0ABV7ZU67</accession>
<organism evidence="3 4">
    <name type="scientific">Saccharospirillum mangrovi</name>
    <dbReference type="NCBI Taxonomy" id="2161747"/>
    <lineage>
        <taxon>Bacteria</taxon>
        <taxon>Pseudomonadati</taxon>
        <taxon>Pseudomonadota</taxon>
        <taxon>Gammaproteobacteria</taxon>
        <taxon>Oceanospirillales</taxon>
        <taxon>Saccharospirillaceae</taxon>
        <taxon>Saccharospirillum</taxon>
    </lineage>
</organism>
<dbReference type="CDD" id="cd11330">
    <property type="entry name" value="AmyAc_OligoGlu"/>
    <property type="match status" value="1"/>
</dbReference>
<comment type="caution">
    <text evidence="3">The sequence shown here is derived from an EMBL/GenBank/DDBJ whole genome shotgun (WGS) entry which is preliminary data.</text>
</comment>
<dbReference type="GO" id="GO:0016787">
    <property type="term" value="F:hydrolase activity"/>
    <property type="evidence" value="ECO:0007669"/>
    <property type="project" value="UniProtKB-KW"/>
</dbReference>
<dbReference type="SMART" id="SM00642">
    <property type="entry name" value="Aamy"/>
    <property type="match status" value="1"/>
</dbReference>
<dbReference type="InterPro" id="IPR045857">
    <property type="entry name" value="O16G_dom_2"/>
</dbReference>
<dbReference type="Gene3D" id="2.60.40.1180">
    <property type="entry name" value="Golgi alpha-mannosidase II"/>
    <property type="match status" value="1"/>
</dbReference>
<evidence type="ECO:0000313" key="3">
    <source>
        <dbReference type="EMBL" id="MFC3852104.1"/>
    </source>
</evidence>
<dbReference type="SUPFAM" id="SSF51445">
    <property type="entry name" value="(Trans)glycosidases"/>
    <property type="match status" value="1"/>
</dbReference>
<comment type="similarity">
    <text evidence="1">Belongs to the glycosyl hydrolase 13 family.</text>
</comment>
<dbReference type="InterPro" id="IPR013780">
    <property type="entry name" value="Glyco_hydro_b"/>
</dbReference>
<dbReference type="RefSeq" id="WP_380694962.1">
    <property type="nucleotide sequence ID" value="NZ_JBHRYR010000002.1"/>
</dbReference>
<dbReference type="EMBL" id="JBHRYR010000002">
    <property type="protein sequence ID" value="MFC3852104.1"/>
    <property type="molecule type" value="Genomic_DNA"/>
</dbReference>
<dbReference type="Pfam" id="PF00128">
    <property type="entry name" value="Alpha-amylase"/>
    <property type="match status" value="1"/>
</dbReference>
<feature type="domain" description="Glycosyl hydrolase family 13 catalytic" evidence="2">
    <location>
        <begin position="16"/>
        <end position="405"/>
    </location>
</feature>
<sequence>MGVDANDWWRGAVIYQIYPRSFFDSNGDGVGDLPGITQKLSYIAGLGVDAVWLSPFFTSPMKDFGYDVADYCDVDPLFGSLADFQALLDEAHRLNLKVIIDQVYSHTSDQHRWFKASRQSRDNDFADWYVWADAKADGTPPNNWLSIFGGSAWQWDSRRRQYYLHNFLTSQPDLNFHNPAVQDAILDVMRFWLEMGVDGFRLDVVNMYFHDAELRDNPVVSQPSERHVGSGDDNPWSKQFHKYQITQPDNLAFLQRLRQVMDQYRARTSVGEIGSYDSLRVMADYTSGGDKLHMAYTFDLLGTDHSATYLRSVLTTLEDQLEDGWPNFAISNHDVMRSVSRWGGEAPRQDFAKASLALLLSLRGSSCLYQGEELGLPEGNVPFERLQDPYGIEFWPEFKGRDGCRTPMAWTTTGGFTTADDAWLPLDPAHLPLSAEAQDHNPDSVLNWVRRFLPWRREQSALVAGDFTWLADDQQEAILFARHSAEQTLWIGINLTGNTLTVDLPVEATALPATGFTGTVTGKTMTLPAYSAVFAEPK</sequence>
<keyword evidence="4" id="KW-1185">Reference proteome</keyword>
<evidence type="ECO:0000313" key="4">
    <source>
        <dbReference type="Proteomes" id="UP001595617"/>
    </source>
</evidence>
<dbReference type="PANTHER" id="PTHR10357:SF179">
    <property type="entry name" value="NEUTRAL AND BASIC AMINO ACID TRANSPORT PROTEIN RBAT"/>
    <property type="match status" value="1"/>
</dbReference>
<keyword evidence="3" id="KW-0378">Hydrolase</keyword>
<gene>
    <name evidence="3" type="ORF">ACFOOG_04570</name>
</gene>
<dbReference type="SUPFAM" id="SSF51011">
    <property type="entry name" value="Glycosyl hydrolase domain"/>
    <property type="match status" value="1"/>
</dbReference>
<protein>
    <submittedName>
        <fullName evidence="3">Alpha-amylase family glycosyl hydrolase</fullName>
    </submittedName>
</protein>